<gene>
    <name evidence="4" type="ORF">N4S67_06255</name>
</gene>
<organism evidence="4 5">
    <name type="scientific">Mycobacterium deserti</name>
    <dbReference type="NCBI Taxonomy" id="2978347"/>
    <lineage>
        <taxon>Bacteria</taxon>
        <taxon>Bacillati</taxon>
        <taxon>Actinomycetota</taxon>
        <taxon>Actinomycetes</taxon>
        <taxon>Mycobacteriales</taxon>
        <taxon>Mycobacteriaceae</taxon>
        <taxon>Mycobacterium</taxon>
    </lineage>
</organism>
<comment type="caution">
    <text evidence="4">The sequence shown here is derived from an EMBL/GenBank/DDBJ whole genome shotgun (WGS) entry which is preliminary data.</text>
</comment>
<dbReference type="SUPFAM" id="SSF46689">
    <property type="entry name" value="Homeodomain-like"/>
    <property type="match status" value="1"/>
</dbReference>
<keyword evidence="5" id="KW-1185">Reference proteome</keyword>
<dbReference type="InterPro" id="IPR036271">
    <property type="entry name" value="Tet_transcr_reg_TetR-rel_C_sf"/>
</dbReference>
<dbReference type="PANTHER" id="PTHR30055">
    <property type="entry name" value="HTH-TYPE TRANSCRIPTIONAL REGULATOR RUTR"/>
    <property type="match status" value="1"/>
</dbReference>
<evidence type="ECO:0000313" key="4">
    <source>
        <dbReference type="EMBL" id="MCT7658019.1"/>
    </source>
</evidence>
<dbReference type="InterPro" id="IPR009057">
    <property type="entry name" value="Homeodomain-like_sf"/>
</dbReference>
<dbReference type="Gene3D" id="1.10.357.10">
    <property type="entry name" value="Tetracycline Repressor, domain 2"/>
    <property type="match status" value="1"/>
</dbReference>
<reference evidence="5" key="1">
    <citation type="submission" date="2023-07" db="EMBL/GenBank/DDBJ databases">
        <authorList>
            <person name="Deng Y."/>
            <person name="Zhang Y.-Q."/>
        </authorList>
    </citation>
    <scope>NUCLEOTIDE SEQUENCE [LARGE SCALE GENOMIC DNA]</scope>
    <source>
        <strain evidence="5">CPCC 205710</strain>
    </source>
</reference>
<dbReference type="RefSeq" id="WP_260992110.1">
    <property type="nucleotide sequence ID" value="NZ_JAODWD010000002.1"/>
</dbReference>
<dbReference type="Pfam" id="PF00440">
    <property type="entry name" value="TetR_N"/>
    <property type="match status" value="1"/>
</dbReference>
<name>A0ABT2M6Y6_9MYCO</name>
<dbReference type="SUPFAM" id="SSF48498">
    <property type="entry name" value="Tetracyclin repressor-like, C-terminal domain"/>
    <property type="match status" value="1"/>
</dbReference>
<keyword evidence="1 2" id="KW-0238">DNA-binding</keyword>
<feature type="DNA-binding region" description="H-T-H motif" evidence="2">
    <location>
        <begin position="30"/>
        <end position="49"/>
    </location>
</feature>
<accession>A0ABT2M6Y6</accession>
<evidence type="ECO:0000256" key="2">
    <source>
        <dbReference type="PROSITE-ProRule" id="PRU00335"/>
    </source>
</evidence>
<evidence type="ECO:0000256" key="1">
    <source>
        <dbReference type="ARBA" id="ARBA00023125"/>
    </source>
</evidence>
<dbReference type="PRINTS" id="PR00455">
    <property type="entry name" value="HTHTETR"/>
</dbReference>
<dbReference type="InterPro" id="IPR050109">
    <property type="entry name" value="HTH-type_TetR-like_transc_reg"/>
</dbReference>
<protein>
    <submittedName>
        <fullName evidence="4">TetR/AcrR family transcriptional regulator</fullName>
    </submittedName>
</protein>
<evidence type="ECO:0000313" key="5">
    <source>
        <dbReference type="Proteomes" id="UP001206639"/>
    </source>
</evidence>
<feature type="domain" description="HTH tetR-type" evidence="3">
    <location>
        <begin position="7"/>
        <end position="67"/>
    </location>
</feature>
<proteinExistence type="predicted"/>
<evidence type="ECO:0000259" key="3">
    <source>
        <dbReference type="PROSITE" id="PS50977"/>
    </source>
</evidence>
<dbReference type="EMBL" id="JAODWD010000002">
    <property type="protein sequence ID" value="MCT7658019.1"/>
    <property type="molecule type" value="Genomic_DNA"/>
</dbReference>
<sequence length="233" mass="24906">MSGGDDGGARERIVRAAAELLDSEGRDAVTTRAVCAAAGVQSPTIYRHFGDMRGLLDAAASHGFAEYLARKKTRPRAKDCVDDLRRGWDLSVEFGLTHPAVYTVLYGDPRPHASPVAVEEAEAVLREIVARIAEAGRLRVSVDRAAQMMHSACRGVVLTLIAMPPEQRDTGLSAATREAILSVITTDAASVDESDRVATRAVALKASLRGSRVLTDAEAALLSEWLDRLSVTA</sequence>
<dbReference type="PANTHER" id="PTHR30055:SF220">
    <property type="entry name" value="TETR-FAMILY REGULATORY PROTEIN"/>
    <property type="match status" value="1"/>
</dbReference>
<dbReference type="Proteomes" id="UP001206639">
    <property type="component" value="Unassembled WGS sequence"/>
</dbReference>
<dbReference type="InterPro" id="IPR001647">
    <property type="entry name" value="HTH_TetR"/>
</dbReference>
<dbReference type="PROSITE" id="PS50977">
    <property type="entry name" value="HTH_TETR_2"/>
    <property type="match status" value="1"/>
</dbReference>